<dbReference type="InterPro" id="IPR001544">
    <property type="entry name" value="Aminotrans_IV"/>
</dbReference>
<dbReference type="AlphaFoldDB" id="A0A177E7H8"/>
<gene>
    <name evidence="6" type="ORF">TH606_09340</name>
</gene>
<dbReference type="PRINTS" id="PR00095">
    <property type="entry name" value="ANTSNTHASEI"/>
</dbReference>
<reference evidence="6 7" key="1">
    <citation type="submission" date="2016-02" db="EMBL/GenBank/DDBJ databases">
        <title>Draft genome sequence of Thermodesulfatator sp. S606.</title>
        <authorList>
            <person name="Lai Q."/>
            <person name="Cao J."/>
            <person name="Dupont S."/>
            <person name="Shao Z."/>
            <person name="Jebbar M."/>
            <person name="Alain K."/>
        </authorList>
    </citation>
    <scope>NUCLEOTIDE SEQUENCE [LARGE SCALE GENOMIC DNA]</scope>
    <source>
        <strain evidence="6 7">S606</strain>
    </source>
</reference>
<feature type="domain" description="Chorismate-utilising enzyme C-terminal" evidence="5">
    <location>
        <begin position="146"/>
        <end position="398"/>
    </location>
</feature>
<protein>
    <recommendedName>
        <fullName evidence="5">Chorismate-utilising enzyme C-terminal domain-containing protein</fullName>
    </recommendedName>
</protein>
<evidence type="ECO:0000313" key="7">
    <source>
        <dbReference type="Proteomes" id="UP000076964"/>
    </source>
</evidence>
<evidence type="ECO:0000259" key="5">
    <source>
        <dbReference type="Pfam" id="PF00425"/>
    </source>
</evidence>
<organism evidence="6 7">
    <name type="scientific">Thermodesulfatator autotrophicus</name>
    <dbReference type="NCBI Taxonomy" id="1795632"/>
    <lineage>
        <taxon>Bacteria</taxon>
        <taxon>Pseudomonadati</taxon>
        <taxon>Thermodesulfobacteriota</taxon>
        <taxon>Thermodesulfobacteria</taxon>
        <taxon>Thermodesulfobacteriales</taxon>
        <taxon>Thermodesulfatatoraceae</taxon>
        <taxon>Thermodesulfatator</taxon>
    </lineage>
</organism>
<dbReference type="InterPro" id="IPR005801">
    <property type="entry name" value="ADC_synthase"/>
</dbReference>
<dbReference type="Gene3D" id="3.20.10.10">
    <property type="entry name" value="D-amino Acid Aminotransferase, subunit A, domain 2"/>
    <property type="match status" value="1"/>
</dbReference>
<dbReference type="SUPFAM" id="SSF56322">
    <property type="entry name" value="ADC synthase"/>
    <property type="match status" value="1"/>
</dbReference>
<keyword evidence="3 4" id="KW-0663">Pyridoxal phosphate</keyword>
<keyword evidence="7" id="KW-1185">Reference proteome</keyword>
<sequence>MSHDLIFSLEVKPSNLFPLFSFLEEKNRNDFFIFLETSKVLPGEKRHFLFENPQAVFLFNPGDDMTLFFRKLEKALSAGFWLAGYFSYEFGYFLDKRLLPLSTKKTFAPLVVLGAFKTPQIFEAKISHFYETGSLELNELRLSLSKDEYMAKIHQIKDFIASGDTYQVNFTLKYHFSFYNNPLSWYLALRHKQRVSYGAFMKTPSFWVLSFSPELFIKIEDTTIWTRPMKGTAPRGANLLEDEKISSFLASDIKNQAENIMIVDLLRNDLGRVCEPGSVWVPKLFEVEKYETVFQMTSTVKGKLKNFNLFNLFRALFPCGSVTGAPKIRTMEIISELETEPRGVYTGAIGFISPQKEMAFNVAIRTLFMNKDKGEFGIGSGIVWDSEPEKEYEECLLKARFLTGQEPSFELIETMCFIPEEGVKLLPFHLDRLKASATYFGFPLEEDRLQKILEQTFSSLNGPAKLRLLLREDGRLRLEAYPFPPSPREIKIALVKKDYAPPKKFLLHKTTHRDWFNRWQKVAQKNGLFDVIFYDEKERILEGTISNIFLQISGKLYTPPTELGLLPGVLRESLLAQGKAEEKELYLEDLDRAERIFVGNAVRGLLPVSHYFKM</sequence>
<dbReference type="InterPro" id="IPR019999">
    <property type="entry name" value="Anth_synth_I-like"/>
</dbReference>
<dbReference type="SUPFAM" id="SSF56752">
    <property type="entry name" value="D-aminoacid aminotransferase-like PLP-dependent enzymes"/>
    <property type="match status" value="1"/>
</dbReference>
<evidence type="ECO:0000256" key="3">
    <source>
        <dbReference type="ARBA" id="ARBA00022898"/>
    </source>
</evidence>
<dbReference type="Pfam" id="PF01063">
    <property type="entry name" value="Aminotran_4"/>
    <property type="match status" value="1"/>
</dbReference>
<comment type="similarity">
    <text evidence="2">Belongs to the class-IV pyridoxal-phosphate-dependent aminotransferase family.</text>
</comment>
<dbReference type="InterPro" id="IPR043131">
    <property type="entry name" value="BCAT-like_N"/>
</dbReference>
<dbReference type="InterPro" id="IPR005802">
    <property type="entry name" value="ADC_synth_comp_1"/>
</dbReference>
<dbReference type="InterPro" id="IPR018300">
    <property type="entry name" value="Aminotrans_IV_CS"/>
</dbReference>
<dbReference type="InterPro" id="IPR043132">
    <property type="entry name" value="BCAT-like_C"/>
</dbReference>
<dbReference type="Gene3D" id="3.30.470.10">
    <property type="match status" value="1"/>
</dbReference>
<dbReference type="RefSeq" id="WP_082863605.1">
    <property type="nucleotide sequence ID" value="NZ_LSFI01000046.1"/>
</dbReference>
<dbReference type="GO" id="GO:0000162">
    <property type="term" value="P:L-tryptophan biosynthetic process"/>
    <property type="evidence" value="ECO:0007669"/>
    <property type="project" value="TreeGrafter"/>
</dbReference>
<dbReference type="GO" id="GO:0046820">
    <property type="term" value="F:4-amino-4-deoxychorismate synthase activity"/>
    <property type="evidence" value="ECO:0007669"/>
    <property type="project" value="TreeGrafter"/>
</dbReference>
<comment type="caution">
    <text evidence="6">The sequence shown here is derived from an EMBL/GenBank/DDBJ whole genome shotgun (WGS) entry which is preliminary data.</text>
</comment>
<dbReference type="PANTHER" id="PTHR11236:SF50">
    <property type="entry name" value="AMINODEOXYCHORISMATE SYNTHASE COMPONENT 1"/>
    <property type="match status" value="1"/>
</dbReference>
<name>A0A177E7H8_9BACT</name>
<dbReference type="InterPro" id="IPR036038">
    <property type="entry name" value="Aminotransferase-like"/>
</dbReference>
<dbReference type="GO" id="GO:0009396">
    <property type="term" value="P:folic acid-containing compound biosynthetic process"/>
    <property type="evidence" value="ECO:0007669"/>
    <property type="project" value="InterPro"/>
</dbReference>
<dbReference type="PANTHER" id="PTHR11236">
    <property type="entry name" value="AMINOBENZOATE/ANTHRANILATE SYNTHASE"/>
    <property type="match status" value="1"/>
</dbReference>
<dbReference type="EMBL" id="LSFI01000046">
    <property type="protein sequence ID" value="OAG26979.1"/>
    <property type="molecule type" value="Genomic_DNA"/>
</dbReference>
<dbReference type="STRING" id="1795632.TH606_09340"/>
<accession>A0A177E7H8</accession>
<dbReference type="NCBIfam" id="TIGR00553">
    <property type="entry name" value="pabB"/>
    <property type="match status" value="1"/>
</dbReference>
<dbReference type="Proteomes" id="UP000076964">
    <property type="component" value="Unassembled WGS sequence"/>
</dbReference>
<dbReference type="InterPro" id="IPR015890">
    <property type="entry name" value="Chorismate_C"/>
</dbReference>
<dbReference type="PROSITE" id="PS00770">
    <property type="entry name" value="AA_TRANSFER_CLASS_4"/>
    <property type="match status" value="1"/>
</dbReference>
<dbReference type="OrthoDB" id="9803598at2"/>
<evidence type="ECO:0000256" key="4">
    <source>
        <dbReference type="RuleBase" id="RU004516"/>
    </source>
</evidence>
<evidence type="ECO:0000313" key="6">
    <source>
        <dbReference type="EMBL" id="OAG26979.1"/>
    </source>
</evidence>
<dbReference type="Pfam" id="PF00425">
    <property type="entry name" value="Chorismate_bind"/>
    <property type="match status" value="1"/>
</dbReference>
<evidence type="ECO:0000256" key="1">
    <source>
        <dbReference type="ARBA" id="ARBA00001933"/>
    </source>
</evidence>
<comment type="cofactor">
    <cofactor evidence="1 4">
        <name>pyridoxal 5'-phosphate</name>
        <dbReference type="ChEBI" id="CHEBI:597326"/>
    </cofactor>
</comment>
<evidence type="ECO:0000256" key="2">
    <source>
        <dbReference type="ARBA" id="ARBA00009320"/>
    </source>
</evidence>
<proteinExistence type="inferred from homology"/>
<dbReference type="Gene3D" id="3.60.120.10">
    <property type="entry name" value="Anthranilate synthase"/>
    <property type="match status" value="1"/>
</dbReference>